<gene>
    <name evidence="2" type="ORF">IAB08_02810</name>
</gene>
<reference evidence="2" key="1">
    <citation type="submission" date="2020-10" db="EMBL/GenBank/DDBJ databases">
        <authorList>
            <person name="Gilroy R."/>
        </authorList>
    </citation>
    <scope>NUCLEOTIDE SEQUENCE</scope>
    <source>
        <strain evidence="2">2889</strain>
    </source>
</reference>
<keyword evidence="1" id="KW-0732">Signal</keyword>
<accession>A0A9D9DQI9</accession>
<feature type="chain" id="PRO_5039513163" evidence="1">
    <location>
        <begin position="24"/>
        <end position="404"/>
    </location>
</feature>
<reference evidence="2" key="2">
    <citation type="journal article" date="2021" name="PeerJ">
        <title>Extensive microbial diversity within the chicken gut microbiome revealed by metagenomics and culture.</title>
        <authorList>
            <person name="Gilroy R."/>
            <person name="Ravi A."/>
            <person name="Getino M."/>
            <person name="Pursley I."/>
            <person name="Horton D.L."/>
            <person name="Alikhan N.F."/>
            <person name="Baker D."/>
            <person name="Gharbi K."/>
            <person name="Hall N."/>
            <person name="Watson M."/>
            <person name="Adriaenssens E.M."/>
            <person name="Foster-Nyarko E."/>
            <person name="Jarju S."/>
            <person name="Secka A."/>
            <person name="Antonio M."/>
            <person name="Oren A."/>
            <person name="Chaudhuri R.R."/>
            <person name="La Ragione R."/>
            <person name="Hildebrand F."/>
            <person name="Pallen M.J."/>
        </authorList>
    </citation>
    <scope>NUCLEOTIDE SEQUENCE</scope>
    <source>
        <strain evidence="2">2889</strain>
    </source>
</reference>
<dbReference type="Pfam" id="PF13585">
    <property type="entry name" value="CHU_C"/>
    <property type="match status" value="1"/>
</dbReference>
<dbReference type="EMBL" id="JADIMZ010000035">
    <property type="protein sequence ID" value="MBO8432212.1"/>
    <property type="molecule type" value="Genomic_DNA"/>
</dbReference>
<name>A0A9D9DQI9_9BACT</name>
<dbReference type="NCBIfam" id="TIGR04131">
    <property type="entry name" value="Bac_Flav_CTERM"/>
    <property type="match status" value="1"/>
</dbReference>
<comment type="caution">
    <text evidence="2">The sequence shown here is derived from an EMBL/GenBank/DDBJ whole genome shotgun (WGS) entry which is preliminary data.</text>
</comment>
<feature type="signal peptide" evidence="1">
    <location>
        <begin position="1"/>
        <end position="23"/>
    </location>
</feature>
<dbReference type="AlphaFoldDB" id="A0A9D9DQI9"/>
<sequence>MKKTIWSKALSLFMILLAASASAVQAQAHAKEDAGNHFLPEDTTLCANSYLLFEIPAEYHCSWLSIDSLPLPYGQDTNRFLIQGQAGTDGMGGGVDARRPSTYLLRYQHQDSATASFDTMQVYALIRPMVEIEMDSALICRDEPVLVSPDYALVYEPFYETEWSDGSTEADLESNIGATHTVTMRIKDSLNSCGFIPATDSIVLVWVDTALTNMPAILRADTTICPDLELELDATVPYVSTQYQWRDSEFPEEILPTDTLFDPNPVYIIEEEGTYSIVLIDSMGCINAMNINVQDDPEECKPNLQIPDVITPNGDGLNDDLTFQELKYCEDVEIEIVTRWGQVVLKEKVKRAEDFSWNGCYKNGSRPLPDGPYFYMVTYKNMYGKKKVQSGTITILGSTVKSLQ</sequence>
<protein>
    <submittedName>
        <fullName evidence="2">Gliding motility-associated C-terminal domain-containing protein</fullName>
    </submittedName>
</protein>
<evidence type="ECO:0000313" key="2">
    <source>
        <dbReference type="EMBL" id="MBO8432212.1"/>
    </source>
</evidence>
<organism evidence="2 3">
    <name type="scientific">Candidatus Pullibacteroides excrementavium</name>
    <dbReference type="NCBI Taxonomy" id="2840905"/>
    <lineage>
        <taxon>Bacteria</taxon>
        <taxon>Pseudomonadati</taxon>
        <taxon>Bacteroidota</taxon>
        <taxon>Bacteroidia</taxon>
        <taxon>Bacteroidales</taxon>
        <taxon>Candidatus Pullibacteroides</taxon>
    </lineage>
</organism>
<proteinExistence type="predicted"/>
<dbReference type="Proteomes" id="UP000823612">
    <property type="component" value="Unassembled WGS sequence"/>
</dbReference>
<dbReference type="InterPro" id="IPR026341">
    <property type="entry name" value="T9SS_type_B"/>
</dbReference>
<evidence type="ECO:0000256" key="1">
    <source>
        <dbReference type="SAM" id="SignalP"/>
    </source>
</evidence>
<evidence type="ECO:0000313" key="3">
    <source>
        <dbReference type="Proteomes" id="UP000823612"/>
    </source>
</evidence>